<keyword evidence="1" id="KW-1133">Transmembrane helix</keyword>
<evidence type="ECO:0000313" key="4">
    <source>
        <dbReference type="Proteomes" id="UP000002754"/>
    </source>
</evidence>
<evidence type="ECO:0000313" key="5">
    <source>
        <dbReference type="Proteomes" id="UP000297014"/>
    </source>
</evidence>
<organism evidence="2 4">
    <name type="scientific">Alkalihalobacillus alcalophilus ATCC 27647 = CGMCC 1.3604</name>
    <dbReference type="NCBI Taxonomy" id="1218173"/>
    <lineage>
        <taxon>Bacteria</taxon>
        <taxon>Bacillati</taxon>
        <taxon>Bacillota</taxon>
        <taxon>Bacilli</taxon>
        <taxon>Bacillales</taxon>
        <taxon>Bacillaceae</taxon>
        <taxon>Alkalihalobacillus</taxon>
    </lineage>
</organism>
<dbReference type="AlphaFoldDB" id="A0A094YXP1"/>
<comment type="caution">
    <text evidence="2">The sequence shown here is derived from an EMBL/GenBank/DDBJ whole genome shotgun (WGS) entry which is preliminary data.</text>
</comment>
<evidence type="ECO:0000313" key="3">
    <source>
        <dbReference type="EMBL" id="THG89945.1"/>
    </source>
</evidence>
<reference evidence="2 4" key="1">
    <citation type="journal article" date="2014" name="Genome Announc.">
        <title>Draft Genome Sequence of Bacillus alcalophilus AV1934, a Classic Alkaliphile Isolated from Human Feces in 1934.</title>
        <authorList>
            <person name="Attie O."/>
            <person name="Jayaprakash A."/>
            <person name="Shah H."/>
            <person name="Paulsen I.T."/>
            <person name="Morino M."/>
            <person name="Takahashi Y."/>
            <person name="Narumi I."/>
            <person name="Sachidanandam R."/>
            <person name="Satoh K."/>
            <person name="Ito M."/>
            <person name="Krulwich T.A."/>
        </authorList>
    </citation>
    <scope>NUCLEOTIDE SEQUENCE [LARGE SCALE GENOMIC DNA]</scope>
    <source>
        <strain evidence="2 4">AV1934</strain>
    </source>
</reference>
<feature type="transmembrane region" description="Helical" evidence="1">
    <location>
        <begin position="7"/>
        <end position="25"/>
    </location>
</feature>
<keyword evidence="4" id="KW-1185">Reference proteome</keyword>
<gene>
    <name evidence="3" type="ORF">AJ85_14370</name>
    <name evidence="2" type="ORF">BALCAV_0205025</name>
</gene>
<keyword evidence="1" id="KW-0472">Membrane</keyword>
<dbReference type="Proteomes" id="UP000297014">
    <property type="component" value="Unassembled WGS sequence"/>
</dbReference>
<evidence type="ECO:0000313" key="2">
    <source>
        <dbReference type="EMBL" id="KGA98277.1"/>
    </source>
</evidence>
<dbReference type="Proteomes" id="UP000002754">
    <property type="component" value="Unassembled WGS sequence"/>
</dbReference>
<proteinExistence type="predicted"/>
<feature type="transmembrane region" description="Helical" evidence="1">
    <location>
        <begin position="37"/>
        <end position="56"/>
    </location>
</feature>
<protein>
    <submittedName>
        <fullName evidence="2">Uncharacterized protein</fullName>
    </submittedName>
</protein>
<reference evidence="3 5" key="2">
    <citation type="submission" date="2014-01" db="EMBL/GenBank/DDBJ databases">
        <title>Draft genome sequencing of Bacillus alcalophilus CGMCC 1.3604.</title>
        <authorList>
            <person name="Yang J."/>
            <person name="Diao L."/>
            <person name="Yang S."/>
        </authorList>
    </citation>
    <scope>NUCLEOTIDE SEQUENCE [LARGE SCALE GENOMIC DNA]</scope>
    <source>
        <strain evidence="3 5">CGMCC 1.3604</strain>
    </source>
</reference>
<accession>A0A094YXP1</accession>
<dbReference type="EMBL" id="ALPT02000012">
    <property type="protein sequence ID" value="KGA98277.1"/>
    <property type="molecule type" value="Genomic_DNA"/>
</dbReference>
<sequence>MAFLIYHLKLYVLSLFVTITFKTIFDFIRGDELFNSQALSFILWFPILFTIGYTLFTPRSKKTY</sequence>
<evidence type="ECO:0000256" key="1">
    <source>
        <dbReference type="SAM" id="Phobius"/>
    </source>
</evidence>
<dbReference type="EMBL" id="JALP01000191">
    <property type="protein sequence ID" value="THG89945.1"/>
    <property type="molecule type" value="Genomic_DNA"/>
</dbReference>
<keyword evidence="1" id="KW-0812">Transmembrane</keyword>
<name>A0A094YXP1_ALKAL</name>